<keyword evidence="2" id="KW-1185">Reference proteome</keyword>
<accession>A0A2Z6R8G9</accession>
<name>A0A2Z6R8G9_9GLOM</name>
<sequence>MIQSLNQKQKAPTCSPREWEDYSIMLLLFNYHLKRRTITDIDWHQLFVKWKKQVSPLIELNNELQEIYSEDYQFSSRELEADPKQDSALLAQLYQMGILANNSIQTFWQCFNQALNDNKKNYDGKRRILSIISDDFTYDKLQENLGVGQHTIFESRGLCSECNECGYQVFANIEELININITNLLLWNELIDAAQNLRRYLRRDYPKQLNVSQDGIAIHDSCLTHCLRYAFGDCEATHSNTCSNCKNLFIFFKNLKKYLPLDQHENLDNYQKQLIAFMSHHTRKIYLNVQLSATLSQLDYDEALIIVNYKMRINSKKVREMKDE</sequence>
<comment type="caution">
    <text evidence="1">The sequence shown here is derived from an EMBL/GenBank/DDBJ whole genome shotgun (WGS) entry which is preliminary data.</text>
</comment>
<reference evidence="1 2" key="1">
    <citation type="submission" date="2017-11" db="EMBL/GenBank/DDBJ databases">
        <title>The genome of Rhizophagus clarus HR1 reveals common genetic basis of auxotrophy among arbuscular mycorrhizal fungi.</title>
        <authorList>
            <person name="Kobayashi Y."/>
        </authorList>
    </citation>
    <scope>NUCLEOTIDE SEQUENCE [LARGE SCALE GENOMIC DNA]</scope>
    <source>
        <strain evidence="1 2">HR1</strain>
    </source>
</reference>
<evidence type="ECO:0000313" key="1">
    <source>
        <dbReference type="EMBL" id="GBB98400.1"/>
    </source>
</evidence>
<organism evidence="1 2">
    <name type="scientific">Rhizophagus clarus</name>
    <dbReference type="NCBI Taxonomy" id="94130"/>
    <lineage>
        <taxon>Eukaryota</taxon>
        <taxon>Fungi</taxon>
        <taxon>Fungi incertae sedis</taxon>
        <taxon>Mucoromycota</taxon>
        <taxon>Glomeromycotina</taxon>
        <taxon>Glomeromycetes</taxon>
        <taxon>Glomerales</taxon>
        <taxon>Glomeraceae</taxon>
        <taxon>Rhizophagus</taxon>
    </lineage>
</organism>
<dbReference type="AlphaFoldDB" id="A0A2Z6R8G9"/>
<gene>
    <name evidence="1" type="ORF">RclHR1_03210021</name>
</gene>
<evidence type="ECO:0000313" key="2">
    <source>
        <dbReference type="Proteomes" id="UP000247702"/>
    </source>
</evidence>
<dbReference type="EMBL" id="BEXD01002458">
    <property type="protein sequence ID" value="GBB98400.1"/>
    <property type="molecule type" value="Genomic_DNA"/>
</dbReference>
<dbReference type="Proteomes" id="UP000247702">
    <property type="component" value="Unassembled WGS sequence"/>
</dbReference>
<protein>
    <submittedName>
        <fullName evidence="1">Uncharacterized protein</fullName>
    </submittedName>
</protein>
<proteinExistence type="predicted"/>